<evidence type="ECO:0000313" key="3">
    <source>
        <dbReference type="EMBL" id="CAD9706620.1"/>
    </source>
</evidence>
<accession>A0A7S2SQA6</accession>
<evidence type="ECO:0000256" key="1">
    <source>
        <dbReference type="SAM" id="MobiDB-lite"/>
    </source>
</evidence>
<name>A0A7S2SQA6_9STRA</name>
<reference evidence="3" key="1">
    <citation type="submission" date="2021-01" db="EMBL/GenBank/DDBJ databases">
        <authorList>
            <person name="Corre E."/>
            <person name="Pelletier E."/>
            <person name="Niang G."/>
            <person name="Scheremetjew M."/>
            <person name="Finn R."/>
            <person name="Kale V."/>
            <person name="Holt S."/>
            <person name="Cochrane G."/>
            <person name="Meng A."/>
            <person name="Brown T."/>
            <person name="Cohen L."/>
        </authorList>
    </citation>
    <scope>NUCLEOTIDE SEQUENCE</scope>
    <source>
        <strain evidence="3">NY070348D</strain>
    </source>
</reference>
<organism evidence="3">
    <name type="scientific">Mucochytrium quahogii</name>
    <dbReference type="NCBI Taxonomy" id="96639"/>
    <lineage>
        <taxon>Eukaryota</taxon>
        <taxon>Sar</taxon>
        <taxon>Stramenopiles</taxon>
        <taxon>Bigyra</taxon>
        <taxon>Labyrinthulomycetes</taxon>
        <taxon>Thraustochytrida</taxon>
        <taxon>Thraustochytriidae</taxon>
        <taxon>Mucochytrium</taxon>
    </lineage>
</organism>
<evidence type="ECO:0000259" key="2">
    <source>
        <dbReference type="Pfam" id="PF12825"/>
    </source>
</evidence>
<dbReference type="InterPro" id="IPR024554">
    <property type="entry name" value="LEC1-like_C"/>
</dbReference>
<proteinExistence type="predicted"/>
<dbReference type="EMBL" id="HBHK01026750">
    <property type="protein sequence ID" value="CAD9706620.1"/>
    <property type="molecule type" value="Transcribed_RNA"/>
</dbReference>
<feature type="compositionally biased region" description="Basic and acidic residues" evidence="1">
    <location>
        <begin position="457"/>
        <end position="467"/>
    </location>
</feature>
<feature type="compositionally biased region" description="Acidic residues" evidence="1">
    <location>
        <begin position="440"/>
        <end position="453"/>
    </location>
</feature>
<feature type="domain" description="PX" evidence="2">
    <location>
        <begin position="283"/>
        <end position="616"/>
    </location>
</feature>
<dbReference type="Pfam" id="PF12825">
    <property type="entry name" value="DUF3818"/>
    <property type="match status" value="1"/>
</dbReference>
<dbReference type="AlphaFoldDB" id="A0A7S2SQA6"/>
<feature type="region of interest" description="Disordered" evidence="1">
    <location>
        <begin position="428"/>
        <end position="467"/>
    </location>
</feature>
<protein>
    <recommendedName>
        <fullName evidence="2">PX domain-containing protein</fullName>
    </recommendedName>
</protein>
<sequence>MSGAGEDKPLSGDVGVGVDDGCGPKCESSKGNAEIGDASAGQGAAMKGEESGMRPVMCVCGVVVSIPVDVYIFQCSSCRMTLEVPKPLTDEQKKKLARRALNRWMVREAVSKELDNWLDGKETFDESSTSIVARFYRKLCEFPLFDDKSTGIDKALLDFFLFLPKIEDRLAKMGGNRTTVRTRVVNFIAGPIFYSTFGGQESEWFVEQSKHASSRGEKNDVFKTELVHVLKEIEKPDGASTLLESLESAHSLAEMPGTFSRMEQAHIQSAVANVEHSLAKTKNRSKLKSLYHLTPRRTIIKIMKMNMGNGLATAAVNLFLVRPFGSKSLMQRMACTMLGVSDSEDMALFAGKQLSPEVRARADAYIEFATTGDDSEFDVYSISDQELLYFLGDDKITQKWNCAPVPMNQIENLRANCEAYMSRLQTRSKSDSIESGGLDLSDEDDDEDDEFLVSEDGGIKVKPKDDSKKRDKIKQLFSKRKSEQEKGDRHPLQFLRMYIEEEQHYRLGQILVELLGDEKLEKLIRVSLPIVQKHLISSVTTKGSGLIPLIEGMFVAWKQILKIHKDKKATKAMKRALLENIMRKIHELTFTLVHNLIRGDKSGTWHQLVYWIVDIWNSSKLNIDTNSMLSSLGPDVEDQIEVEAEELRLHHLQNASRTLGSDVIKPPPLEASWKLVDKFRARIVEGLFSHKPSEESLSNFQKPKRLMKAHLESASGYDLFLTHLEVVYSFEDSSSMNSRGYEQLPVDFNVNGDSKSWLWVRRSAVDHVTTMDGQELEWMKPITDVRIIDNANPDVEKSLRESGYFKVAKPLDKRNAYLWYTRKGDQPIRNIAAVKLFNTNSQLQQDALKNAGYLLLAPTIKVTTTSIFGSTSSKPAIGLYVLRKTR</sequence>
<gene>
    <name evidence="3" type="ORF">QSP1433_LOCUS16841</name>
</gene>